<dbReference type="GO" id="GO:0050661">
    <property type="term" value="F:NADP binding"/>
    <property type="evidence" value="ECO:0007669"/>
    <property type="project" value="InterPro"/>
</dbReference>
<evidence type="ECO:0000313" key="5">
    <source>
        <dbReference type="EMBL" id="AEO59966.1"/>
    </source>
</evidence>
<evidence type="ECO:0000256" key="1">
    <source>
        <dbReference type="ARBA" id="ARBA00009183"/>
    </source>
</evidence>
<organism evidence="5 6">
    <name type="scientific">Thermothelomyces thermophilus (strain ATCC 42464 / BCRC 31852 / DSM 1799)</name>
    <name type="common">Sporotrichum thermophile</name>
    <dbReference type="NCBI Taxonomy" id="573729"/>
    <lineage>
        <taxon>Eukaryota</taxon>
        <taxon>Fungi</taxon>
        <taxon>Dikarya</taxon>
        <taxon>Ascomycota</taxon>
        <taxon>Pezizomycotina</taxon>
        <taxon>Sordariomycetes</taxon>
        <taxon>Sordariomycetidae</taxon>
        <taxon>Sordariales</taxon>
        <taxon>Chaetomiaceae</taxon>
        <taxon>Thermothelomyces</taxon>
    </lineage>
</organism>
<protein>
    <submittedName>
        <fullName evidence="5">Uncharacterized protein</fullName>
    </submittedName>
</protein>
<dbReference type="InterPro" id="IPR050346">
    <property type="entry name" value="FMO-like"/>
</dbReference>
<name>G2QK60_THET4</name>
<dbReference type="GO" id="GO:0004499">
    <property type="term" value="F:N,N-dimethylaniline monooxygenase activity"/>
    <property type="evidence" value="ECO:0007669"/>
    <property type="project" value="InterPro"/>
</dbReference>
<dbReference type="GeneID" id="11510971"/>
<dbReference type="Proteomes" id="UP000007322">
    <property type="component" value="Chromosome 5"/>
</dbReference>
<accession>G2QK60</accession>
<dbReference type="GO" id="GO:0050660">
    <property type="term" value="F:flavin adenine dinucleotide binding"/>
    <property type="evidence" value="ECO:0007669"/>
    <property type="project" value="InterPro"/>
</dbReference>
<dbReference type="SUPFAM" id="SSF51905">
    <property type="entry name" value="FAD/NAD(P)-binding domain"/>
    <property type="match status" value="3"/>
</dbReference>
<dbReference type="Pfam" id="PF00743">
    <property type="entry name" value="FMO-like"/>
    <property type="match status" value="1"/>
</dbReference>
<dbReference type="HOGENOM" id="CLU_019225_1_0_1"/>
<keyword evidence="2" id="KW-0285">Flavoprotein</keyword>
<keyword evidence="4" id="KW-0560">Oxidoreductase</keyword>
<proteinExistence type="inferred from homology"/>
<dbReference type="OrthoDB" id="2915840at2759"/>
<evidence type="ECO:0000313" key="6">
    <source>
        <dbReference type="Proteomes" id="UP000007322"/>
    </source>
</evidence>
<keyword evidence="6" id="KW-1185">Reference proteome</keyword>
<reference evidence="5 6" key="1">
    <citation type="journal article" date="2011" name="Nat. Biotechnol.">
        <title>Comparative genomic analysis of the thermophilic biomass-degrading fungi Myceliophthora thermophila and Thielavia terrestris.</title>
        <authorList>
            <person name="Berka R.M."/>
            <person name="Grigoriev I.V."/>
            <person name="Otillar R."/>
            <person name="Salamov A."/>
            <person name="Grimwood J."/>
            <person name="Reid I."/>
            <person name="Ishmael N."/>
            <person name="John T."/>
            <person name="Darmond C."/>
            <person name="Moisan M.-C."/>
            <person name="Henrissat B."/>
            <person name="Coutinho P.M."/>
            <person name="Lombard V."/>
            <person name="Natvig D.O."/>
            <person name="Lindquist E."/>
            <person name="Schmutz J."/>
            <person name="Lucas S."/>
            <person name="Harris P."/>
            <person name="Powlowski J."/>
            <person name="Bellemare A."/>
            <person name="Taylor D."/>
            <person name="Butler G."/>
            <person name="de Vries R.P."/>
            <person name="Allijn I.E."/>
            <person name="van den Brink J."/>
            <person name="Ushinsky S."/>
            <person name="Storms R."/>
            <person name="Powell A.J."/>
            <person name="Paulsen I.T."/>
            <person name="Elbourne L.D.H."/>
            <person name="Baker S.E."/>
            <person name="Magnuson J."/>
            <person name="LaBoissiere S."/>
            <person name="Clutterbuck A.J."/>
            <person name="Martinez D."/>
            <person name="Wogulis M."/>
            <person name="de Leon A.L."/>
            <person name="Rey M.W."/>
            <person name="Tsang A."/>
        </authorList>
    </citation>
    <scope>NUCLEOTIDE SEQUENCE [LARGE SCALE GENOMIC DNA]</scope>
    <source>
        <strain evidence="6">ATCC 42464 / BCRC 31852 / DSM 1799</strain>
    </source>
</reference>
<dbReference type="KEGG" id="mtm:MYCTH_2308694"/>
<dbReference type="InParanoid" id="G2QK60"/>
<sequence length="632" mass="69059">METFDCVVVGAGWYGLGAAKQYRFTNPGSSLVVFDGQSTLGGTWAAERLYPGLRSNNLLGTYEYPDFPMSTARFKVPVGSHIPGEAIHEYLKAYAAEFGIADHIRLRTRVLSAEHVDEAGGGWILTVASTGTGTGTGDDQGQQQTRVKARRLIVATGLTSEAFLPHFDGQETFGGRVFHGKHFQQNRDTLKTAKSAVVFGGTKSAWDAAYAYATAGVETHMVIRSSGHGPCWMSPPYVTPLKRWIEKLANIRALTWFSPCVWGSADGYVRIRNFLHGTTLGRKIVDIFWSILGGDVKSLNRFDSHPETAKLKPWLDAMFAGTSFSILNYETDFFQLVRDGKIRVHISEITRLSPGKVHLSDGVQLAADALLVNTGWKQVPPIRFLPEGIDKELGLPHIPDGYDNSNSNGNSAPGVTDDLAGEQGAIQQADSQILERFPRLRKQPVWNRAYTPLTERAGVGTAEAVTPSTPLAPFVLHRFMVPPSARFLRTRDVAFVGMVSNFSNVITAHLQGLWVGAYFRGLLPLAGPAAGLNGDGGDGDGGDGGGDDLEALRREALLHNRFGRWRYPVDWGSSRAPSFIFDAVPYFDLLLRDLGLETYRKGGVLAEVLSPYGPEDYQTVNEEWAAKVQAAL</sequence>
<dbReference type="EMBL" id="CP003006">
    <property type="protein sequence ID" value="AEO59966.1"/>
    <property type="molecule type" value="Genomic_DNA"/>
</dbReference>
<dbReference type="InterPro" id="IPR036188">
    <property type="entry name" value="FAD/NAD-bd_sf"/>
</dbReference>
<evidence type="ECO:0000256" key="2">
    <source>
        <dbReference type="ARBA" id="ARBA00022630"/>
    </source>
</evidence>
<dbReference type="eggNOG" id="KOG1399">
    <property type="taxonomic scope" value="Eukaryota"/>
</dbReference>
<dbReference type="VEuPathDB" id="FungiDB:MYCTH_2308694"/>
<evidence type="ECO:0000256" key="4">
    <source>
        <dbReference type="ARBA" id="ARBA00023002"/>
    </source>
</evidence>
<dbReference type="AlphaFoldDB" id="G2QK60"/>
<gene>
    <name evidence="5" type="ORF">MYCTH_2308694</name>
</gene>
<keyword evidence="3" id="KW-0274">FAD</keyword>
<dbReference type="InterPro" id="IPR020946">
    <property type="entry name" value="Flavin_mOase-like"/>
</dbReference>
<dbReference type="PANTHER" id="PTHR23023">
    <property type="entry name" value="DIMETHYLANILINE MONOOXYGENASE"/>
    <property type="match status" value="1"/>
</dbReference>
<dbReference type="Gene3D" id="3.50.50.60">
    <property type="entry name" value="FAD/NAD(P)-binding domain"/>
    <property type="match status" value="1"/>
</dbReference>
<evidence type="ECO:0000256" key="3">
    <source>
        <dbReference type="ARBA" id="ARBA00022827"/>
    </source>
</evidence>
<comment type="similarity">
    <text evidence="1">Belongs to the FMO family.</text>
</comment>
<dbReference type="RefSeq" id="XP_003665211.1">
    <property type="nucleotide sequence ID" value="XM_003665163.1"/>
</dbReference>
<dbReference type="OMA" id="KQYHVTH"/>